<dbReference type="Gene3D" id="2.60.40.10">
    <property type="entry name" value="Immunoglobulins"/>
    <property type="match status" value="1"/>
</dbReference>
<dbReference type="InterPro" id="IPR013783">
    <property type="entry name" value="Ig-like_fold"/>
</dbReference>
<dbReference type="EMBL" id="HACG01006756">
    <property type="protein sequence ID" value="CEK53621.1"/>
    <property type="molecule type" value="Transcribed_RNA"/>
</dbReference>
<reference evidence="2" key="1">
    <citation type="submission" date="2014-12" db="EMBL/GenBank/DDBJ databases">
        <title>Insight into the proteome of Arion vulgaris.</title>
        <authorList>
            <person name="Aradska J."/>
            <person name="Bulat T."/>
            <person name="Smidak R."/>
            <person name="Sarate P."/>
            <person name="Gangsoo J."/>
            <person name="Sialana F."/>
            <person name="Bilban M."/>
            <person name="Lubec G."/>
        </authorList>
    </citation>
    <scope>NUCLEOTIDE SEQUENCE</scope>
    <source>
        <tissue evidence="2">Skin</tissue>
    </source>
</reference>
<dbReference type="InterPro" id="IPR003961">
    <property type="entry name" value="FN3_dom"/>
</dbReference>
<dbReference type="Pfam" id="PF00041">
    <property type="entry name" value="fn3"/>
    <property type="match status" value="1"/>
</dbReference>
<proteinExistence type="predicted"/>
<dbReference type="InterPro" id="IPR036116">
    <property type="entry name" value="FN3_sf"/>
</dbReference>
<organism evidence="2">
    <name type="scientific">Arion vulgaris</name>
    <dbReference type="NCBI Taxonomy" id="1028688"/>
    <lineage>
        <taxon>Eukaryota</taxon>
        <taxon>Metazoa</taxon>
        <taxon>Spiralia</taxon>
        <taxon>Lophotrochozoa</taxon>
        <taxon>Mollusca</taxon>
        <taxon>Gastropoda</taxon>
        <taxon>Heterobranchia</taxon>
        <taxon>Euthyneura</taxon>
        <taxon>Panpulmonata</taxon>
        <taxon>Eupulmonata</taxon>
        <taxon>Stylommatophora</taxon>
        <taxon>Helicina</taxon>
        <taxon>Arionoidea</taxon>
        <taxon>Arionidae</taxon>
        <taxon>Arion</taxon>
    </lineage>
</organism>
<accession>A0A0B6YCQ7</accession>
<feature type="non-terminal residue" evidence="2">
    <location>
        <position position="1"/>
    </location>
</feature>
<evidence type="ECO:0000313" key="2">
    <source>
        <dbReference type="EMBL" id="CEK53621.1"/>
    </source>
</evidence>
<dbReference type="CDD" id="cd00063">
    <property type="entry name" value="FN3"/>
    <property type="match status" value="1"/>
</dbReference>
<gene>
    <name evidence="2" type="primary">ORF20869</name>
</gene>
<protein>
    <recommendedName>
        <fullName evidence="1">Fibronectin type-III domain-containing protein</fullName>
    </recommendedName>
</protein>
<dbReference type="SUPFAM" id="SSF49265">
    <property type="entry name" value="Fibronectin type III"/>
    <property type="match status" value="1"/>
</dbReference>
<feature type="domain" description="Fibronectin type-III" evidence="1">
    <location>
        <begin position="16"/>
        <end position="113"/>
    </location>
</feature>
<evidence type="ECO:0000259" key="1">
    <source>
        <dbReference type="PROSITE" id="PS50853"/>
    </source>
</evidence>
<dbReference type="AlphaFoldDB" id="A0A0B6YCQ7"/>
<feature type="non-terminal residue" evidence="2">
    <location>
        <position position="130"/>
    </location>
</feature>
<name>A0A0B6YCQ7_9EUPU</name>
<dbReference type="PROSITE" id="PS50853">
    <property type="entry name" value="FN3"/>
    <property type="match status" value="1"/>
</dbReference>
<sequence>IRTLSAIEASEQKMLQSTSVRSTVLSSEAINVTWVDISKSGGTSSMRREYYLRYRQLSHSSSENNFKILHTSDTFMIVSGLQPFTKYEVAVMVSDGERNSSWSAITSCVTQESAPSSAPGDLTVIKDPDN</sequence>